<evidence type="ECO:0000313" key="2">
    <source>
        <dbReference type="Proteomes" id="UP000016368"/>
    </source>
</evidence>
<comment type="caution">
    <text evidence="1">The sequence shown here is derived from an EMBL/GenBank/DDBJ whole genome shotgun (WGS) entry which is preliminary data.</text>
</comment>
<keyword evidence="2" id="KW-1185">Reference proteome</keyword>
<dbReference type="EMBL" id="AEGR01000024">
    <property type="protein sequence ID" value="EGI78240.1"/>
    <property type="molecule type" value="Genomic_DNA"/>
</dbReference>
<evidence type="ECO:0000313" key="1">
    <source>
        <dbReference type="EMBL" id="EGI78240.1"/>
    </source>
</evidence>
<accession>F3KPI2</accession>
<name>F3KPI2_9BURK</name>
<sequence length="157" mass="16930">MVLLLNHVLMQEPEAMTRLARQQGRAVLFQWRDFSFMLRCTPAGLFDLSDPKPAVDAPAPDLTLTVTETSPVTVAQNLFAGEQPPVRIEGHVALASELNWLAEHLRWDIEEDLARLIGDAPAHGLVQAARRAGQALRAWLPARSGAAGHSAGSGAPA</sequence>
<dbReference type="Proteomes" id="UP000016368">
    <property type="component" value="Unassembled WGS sequence"/>
</dbReference>
<dbReference type="STRING" id="887062.HGR_01709"/>
<evidence type="ECO:0008006" key="3">
    <source>
        <dbReference type="Google" id="ProtNLM"/>
    </source>
</evidence>
<proteinExistence type="predicted"/>
<reference evidence="1 2" key="1">
    <citation type="journal article" date="2011" name="EMBO J.">
        <title>Structural diversity of bacterial flagellar motors.</title>
        <authorList>
            <person name="Chen S."/>
            <person name="Beeby M."/>
            <person name="Murphy G.E."/>
            <person name="Leadbetter J.R."/>
            <person name="Hendrixson D.R."/>
            <person name="Briegel A."/>
            <person name="Li Z."/>
            <person name="Shi J."/>
            <person name="Tocheva E.I."/>
            <person name="Muller A."/>
            <person name="Dobro M.J."/>
            <person name="Jensen G.J."/>
        </authorList>
    </citation>
    <scope>NUCLEOTIDE SEQUENCE [LARGE SCALE GENOMIC DNA]</scope>
    <source>
        <strain evidence="1 2">ATCC 19624</strain>
    </source>
</reference>
<gene>
    <name evidence="1" type="ORF">HGR_01709</name>
</gene>
<dbReference type="AlphaFoldDB" id="F3KPI2"/>
<protein>
    <recommendedName>
        <fullName evidence="3">Ubiquinone biosynthesis accessory factor UbiT</fullName>
    </recommendedName>
</protein>
<organism evidence="1 2">
    <name type="scientific">Hylemonella gracilis ATCC 19624</name>
    <dbReference type="NCBI Taxonomy" id="887062"/>
    <lineage>
        <taxon>Bacteria</taxon>
        <taxon>Pseudomonadati</taxon>
        <taxon>Pseudomonadota</taxon>
        <taxon>Betaproteobacteria</taxon>
        <taxon>Burkholderiales</taxon>
        <taxon>Comamonadaceae</taxon>
        <taxon>Hylemonella</taxon>
    </lineage>
</organism>
<dbReference type="eggNOG" id="COG3165">
    <property type="taxonomic scope" value="Bacteria"/>
</dbReference>